<comment type="caution">
    <text evidence="1">The sequence shown here is derived from an EMBL/GenBank/DDBJ whole genome shotgun (WGS) entry which is preliminary data.</text>
</comment>
<keyword evidence="2" id="KW-1185">Reference proteome</keyword>
<evidence type="ECO:0000313" key="2">
    <source>
        <dbReference type="Proteomes" id="UP001597375"/>
    </source>
</evidence>
<dbReference type="Proteomes" id="UP001597375">
    <property type="component" value="Unassembled WGS sequence"/>
</dbReference>
<dbReference type="RefSeq" id="WP_386821411.1">
    <property type="nucleotide sequence ID" value="NZ_JBHUIT010000034.1"/>
</dbReference>
<accession>A0ABW5DDJ1</accession>
<evidence type="ECO:0000313" key="1">
    <source>
        <dbReference type="EMBL" id="MFD2257984.1"/>
    </source>
</evidence>
<organism evidence="1 2">
    <name type="scientific">Luteolibacter algae</name>
    <dbReference type="NCBI Taxonomy" id="454151"/>
    <lineage>
        <taxon>Bacteria</taxon>
        <taxon>Pseudomonadati</taxon>
        <taxon>Verrucomicrobiota</taxon>
        <taxon>Verrucomicrobiia</taxon>
        <taxon>Verrucomicrobiales</taxon>
        <taxon>Verrucomicrobiaceae</taxon>
        <taxon>Luteolibacter</taxon>
    </lineage>
</organism>
<dbReference type="EMBL" id="JBHUIT010000034">
    <property type="protein sequence ID" value="MFD2257984.1"/>
    <property type="molecule type" value="Genomic_DNA"/>
</dbReference>
<name>A0ABW5DDJ1_9BACT</name>
<gene>
    <name evidence="1" type="ORF">ACFSSA_14985</name>
</gene>
<reference evidence="2" key="1">
    <citation type="journal article" date="2019" name="Int. J. Syst. Evol. Microbiol.">
        <title>The Global Catalogue of Microorganisms (GCM) 10K type strain sequencing project: providing services to taxonomists for standard genome sequencing and annotation.</title>
        <authorList>
            <consortium name="The Broad Institute Genomics Platform"/>
            <consortium name="The Broad Institute Genome Sequencing Center for Infectious Disease"/>
            <person name="Wu L."/>
            <person name="Ma J."/>
        </authorList>
    </citation>
    <scope>NUCLEOTIDE SEQUENCE [LARGE SCALE GENOMIC DNA]</scope>
    <source>
        <strain evidence="2">CGMCC 4.7106</strain>
    </source>
</reference>
<proteinExistence type="predicted"/>
<protein>
    <recommendedName>
        <fullName evidence="3">Nucleotidyltransferase</fullName>
    </recommendedName>
</protein>
<sequence>MSEAPENLDEYSAEGLLSAEAALVKAWAALENFHQDLVVVGGLAIHCHTRNKLHPRYRATSTLDVDFGITLAADAGMAAPAGFALSMAGFVENEEGRIYQETEHGKLFVDFLTEHPPHRSGSRNVSDLKTSVCPGIGRALLNPIVRDITGNDQFGEQRTFPIRFCNYGPLIVLKLNAFANRTSAKKAKDAYDILSLVHSCEEGPEVAVASFGEEKRAGNAGVESAIRALEEDFTNTESKGPVLAQGFYFGSLASKKEGARLREDCVTIARALLDS</sequence>
<evidence type="ECO:0008006" key="3">
    <source>
        <dbReference type="Google" id="ProtNLM"/>
    </source>
</evidence>